<dbReference type="HOGENOM" id="CLU_123883_0_0_11"/>
<organism evidence="1 2">
    <name type="scientific">Segniliparus rugosus (strain ATCC BAA-974 / DSM 45345 / CCUG 50838 / CIP 108380 / JCM 13579 / CDC 945)</name>
    <dbReference type="NCBI Taxonomy" id="679197"/>
    <lineage>
        <taxon>Bacteria</taxon>
        <taxon>Bacillati</taxon>
        <taxon>Actinomycetota</taxon>
        <taxon>Actinomycetes</taxon>
        <taxon>Mycobacteriales</taxon>
        <taxon>Segniliparaceae</taxon>
        <taxon>Segniliparus</taxon>
    </lineage>
</organism>
<proteinExistence type="predicted"/>
<accession>E5XN21</accession>
<dbReference type="Proteomes" id="UP000004816">
    <property type="component" value="Unassembled WGS sequence"/>
</dbReference>
<evidence type="ECO:0000313" key="2">
    <source>
        <dbReference type="Proteomes" id="UP000004816"/>
    </source>
</evidence>
<sequence length="149" mass="15432">MGAMGQVKAESSLTIPASKEKTLAAIADYREVRPAILSGHYRDYQVLEGGTGSGTVAQWTLQATESRSRNVKASVVVDGSTVTEKDANSSLVTVWKVAPAGEGAAQVTVTTTWNGAGGVKGIFEGIFAPLGLKKIQGEVLGNLAKRLAG</sequence>
<name>E5XN21_SEGRC</name>
<evidence type="ECO:0008006" key="3">
    <source>
        <dbReference type="Google" id="ProtNLM"/>
    </source>
</evidence>
<dbReference type="PIRSF" id="PIRSF017371">
    <property type="entry name" value="UCP017371"/>
    <property type="match status" value="1"/>
</dbReference>
<dbReference type="eggNOG" id="COG3832">
    <property type="taxonomic scope" value="Bacteria"/>
</dbReference>
<dbReference type="InterPro" id="IPR014488">
    <property type="entry name" value="UCP017371"/>
</dbReference>
<dbReference type="SUPFAM" id="SSF55961">
    <property type="entry name" value="Bet v1-like"/>
    <property type="match status" value="1"/>
</dbReference>
<gene>
    <name evidence="1" type="ORF">HMPREF9336_00891</name>
</gene>
<comment type="caution">
    <text evidence="1">The sequence shown here is derived from an EMBL/GenBank/DDBJ whole genome shotgun (WGS) entry which is preliminary data.</text>
</comment>
<dbReference type="AlphaFoldDB" id="E5XN21"/>
<dbReference type="InterPro" id="IPR019587">
    <property type="entry name" value="Polyketide_cyclase/dehydratase"/>
</dbReference>
<dbReference type="STRING" id="679197.HMPREF9336_00891"/>
<reference evidence="1 2" key="1">
    <citation type="journal article" date="2011" name="Stand. Genomic Sci.">
        <title>High quality draft genome sequence of Segniliparus rugosus CDC 945(T)= (ATCC BAA-974(T)).</title>
        <authorList>
            <person name="Earl A.M."/>
            <person name="Desjardins C.A."/>
            <person name="Fitzgerald M.G."/>
            <person name="Arachchi H.M."/>
            <person name="Zeng Q."/>
            <person name="Mehta T."/>
            <person name="Griggs A."/>
            <person name="Birren B.W."/>
            <person name="Toney N.C."/>
            <person name="Carr J."/>
            <person name="Posey J."/>
            <person name="Butler W.R."/>
        </authorList>
    </citation>
    <scope>NUCLEOTIDE SEQUENCE [LARGE SCALE GENOMIC DNA]</scope>
    <source>
        <strain evidence="2">ATCC BAA-974 / DSM 45345 / CCUG 50838 / CIP 108380 / JCM 13579 / CDC 945</strain>
    </source>
</reference>
<dbReference type="Gene3D" id="3.30.530.20">
    <property type="match status" value="1"/>
</dbReference>
<protein>
    <recommendedName>
        <fullName evidence="3">Polyketide cyclase</fullName>
    </recommendedName>
</protein>
<dbReference type="Pfam" id="PF10604">
    <property type="entry name" value="Polyketide_cyc2"/>
    <property type="match status" value="1"/>
</dbReference>
<dbReference type="EMBL" id="ACZI02000003">
    <property type="protein sequence ID" value="EFV14246.1"/>
    <property type="molecule type" value="Genomic_DNA"/>
</dbReference>
<dbReference type="InterPro" id="IPR023393">
    <property type="entry name" value="START-like_dom_sf"/>
</dbReference>
<keyword evidence="2" id="KW-1185">Reference proteome</keyword>
<evidence type="ECO:0000313" key="1">
    <source>
        <dbReference type="EMBL" id="EFV14246.1"/>
    </source>
</evidence>